<dbReference type="InterPro" id="IPR045738">
    <property type="entry name" value="DUF6088"/>
</dbReference>
<dbReference type="Pfam" id="PF19570">
    <property type="entry name" value="DUF6088"/>
    <property type="match status" value="1"/>
</dbReference>
<proteinExistence type="predicted"/>
<dbReference type="AlphaFoldDB" id="A0A917NER8"/>
<dbReference type="EMBL" id="BMOB01000017">
    <property type="protein sequence ID" value="GGI93716.1"/>
    <property type="molecule type" value="Genomic_DNA"/>
</dbReference>
<sequence>MNLKDGMLNRINCSKHTRVWTAFDFLDLGNRDSVDKVLQRLVKSKLIRRIDRGLYDIPRENPLTGQTSAPDYREIISAISRRDQARMLIDGLTSANDLGLTNAVPGQVNVLTDSRLKPIKIESLVIKFKHTAPSKLYWAGRPGMRIVQALHWLRDIIDQDSSGQKNNIQKKLVLYLKNHKEKDAIVDDLKQGIPTLPAWMQSYLKDLFMVLESTN</sequence>
<reference evidence="1" key="2">
    <citation type="submission" date="2020-09" db="EMBL/GenBank/DDBJ databases">
        <authorList>
            <person name="Sun Q."/>
            <person name="Ohkuma M."/>
        </authorList>
    </citation>
    <scope>NUCLEOTIDE SEQUENCE</scope>
    <source>
        <strain evidence="1">JCM 13919</strain>
    </source>
</reference>
<dbReference type="OrthoDB" id="3181392at2"/>
<name>A0A917NER8_9GAMM</name>
<dbReference type="RefSeq" id="WP_131777503.1">
    <property type="nucleotide sequence ID" value="NZ_BMOB01000017.1"/>
</dbReference>
<accession>A0A917NER8</accession>
<dbReference type="Proteomes" id="UP000630149">
    <property type="component" value="Unassembled WGS sequence"/>
</dbReference>
<keyword evidence="2" id="KW-1185">Reference proteome</keyword>
<protein>
    <recommendedName>
        <fullName evidence="3">Transcriptional regulator, AbiEi antitoxin, Type IV TA system</fullName>
    </recommendedName>
</protein>
<comment type="caution">
    <text evidence="1">The sequence shown here is derived from an EMBL/GenBank/DDBJ whole genome shotgun (WGS) entry which is preliminary data.</text>
</comment>
<gene>
    <name evidence="1" type="ORF">GCM10007966_22880</name>
</gene>
<organism evidence="1 2">
    <name type="scientific">Legionella impletisoli</name>
    <dbReference type="NCBI Taxonomy" id="343510"/>
    <lineage>
        <taxon>Bacteria</taxon>
        <taxon>Pseudomonadati</taxon>
        <taxon>Pseudomonadota</taxon>
        <taxon>Gammaproteobacteria</taxon>
        <taxon>Legionellales</taxon>
        <taxon>Legionellaceae</taxon>
        <taxon>Legionella</taxon>
    </lineage>
</organism>
<evidence type="ECO:0008006" key="3">
    <source>
        <dbReference type="Google" id="ProtNLM"/>
    </source>
</evidence>
<evidence type="ECO:0000313" key="1">
    <source>
        <dbReference type="EMBL" id="GGI93716.1"/>
    </source>
</evidence>
<reference evidence="1" key="1">
    <citation type="journal article" date="2014" name="Int. J. Syst. Evol. Microbiol.">
        <title>Complete genome sequence of Corynebacterium casei LMG S-19264T (=DSM 44701T), isolated from a smear-ripened cheese.</title>
        <authorList>
            <consortium name="US DOE Joint Genome Institute (JGI-PGF)"/>
            <person name="Walter F."/>
            <person name="Albersmeier A."/>
            <person name="Kalinowski J."/>
            <person name="Ruckert C."/>
        </authorList>
    </citation>
    <scope>NUCLEOTIDE SEQUENCE</scope>
    <source>
        <strain evidence="1">JCM 13919</strain>
    </source>
</reference>
<evidence type="ECO:0000313" key="2">
    <source>
        <dbReference type="Proteomes" id="UP000630149"/>
    </source>
</evidence>